<dbReference type="Proteomes" id="UP000234857">
    <property type="component" value="Unassembled WGS sequence"/>
</dbReference>
<evidence type="ECO:0000313" key="1">
    <source>
        <dbReference type="EMBL" id="PLX15901.1"/>
    </source>
</evidence>
<protein>
    <submittedName>
        <fullName evidence="1">Uncharacterized protein</fullName>
    </submittedName>
</protein>
<name>A0A2N5ZB50_MUIH1</name>
<organism evidence="1 2">
    <name type="scientific">Muiribacterium halophilum</name>
    <dbReference type="NCBI Taxonomy" id="2053465"/>
    <lineage>
        <taxon>Bacteria</taxon>
        <taxon>Candidatus Muiribacteriota</taxon>
        <taxon>Candidatus Muiribacteriia</taxon>
        <taxon>Candidatus Muiribacteriales</taxon>
        <taxon>Candidatus Muiribacteriaceae</taxon>
        <taxon>Candidatus Muiribacterium</taxon>
    </lineage>
</organism>
<proteinExistence type="predicted"/>
<dbReference type="SUPFAM" id="SSF52317">
    <property type="entry name" value="Class I glutamine amidotransferase-like"/>
    <property type="match status" value="1"/>
</dbReference>
<evidence type="ECO:0000313" key="2">
    <source>
        <dbReference type="Proteomes" id="UP000234857"/>
    </source>
</evidence>
<dbReference type="AlphaFoldDB" id="A0A2N5ZB50"/>
<dbReference type="EMBL" id="PKTG01000126">
    <property type="protein sequence ID" value="PLX15901.1"/>
    <property type="molecule type" value="Genomic_DNA"/>
</dbReference>
<dbReference type="InterPro" id="IPR029062">
    <property type="entry name" value="Class_I_gatase-like"/>
</dbReference>
<gene>
    <name evidence="1" type="ORF">C0601_11850</name>
</gene>
<accession>A0A2N5ZB50</accession>
<reference evidence="1 2" key="1">
    <citation type="submission" date="2017-11" db="EMBL/GenBank/DDBJ databases">
        <title>Genome-resolved metagenomics identifies genetic mobility, metabolic interactions, and unexpected diversity in perchlorate-reducing communities.</title>
        <authorList>
            <person name="Barnum T.P."/>
            <person name="Figueroa I.A."/>
            <person name="Carlstrom C.I."/>
            <person name="Lucas L.N."/>
            <person name="Engelbrektson A.L."/>
            <person name="Coates J.D."/>
        </authorList>
    </citation>
    <scope>NUCLEOTIDE SEQUENCE [LARGE SCALE GENOMIC DNA]</scope>
    <source>
        <strain evidence="1">BM706</strain>
    </source>
</reference>
<sequence length="321" mass="37606">MKKLIVALIITISLISGHAILIGVVNDGASKSQIRYYTDVLDREGFINKVISPDRLKDKREYPQYDALMWICGDSTETLSKTDKKIIEEYLKLSDKGVYVEGERVMYDSAFVDSGFFYKRLFDVSYDNSELKDFVIKTRWDNPITWGMKENLFISNNEDTDIMLYTGHDDREILFRVDMDTAYYRNIGVKTIGVMNDNYKSRVLLLSFSPPVRRIPEIDYSNFVRNLAQWLVFDIRRLIDHFAEHKVRVLDKRLAELLLYKLIYAVNAGSKKELDMFMQYRSDGQFPGSVYDYVADGLREYYKSSTKWQEDFGISTRIRLL</sequence>
<comment type="caution">
    <text evidence="1">The sequence shown here is derived from an EMBL/GenBank/DDBJ whole genome shotgun (WGS) entry which is preliminary data.</text>
</comment>